<dbReference type="EMBL" id="JBEGCI010000017">
    <property type="protein sequence ID" value="MEQ6890207.1"/>
    <property type="molecule type" value="Genomic_DNA"/>
</dbReference>
<keyword evidence="2" id="KW-1185">Reference proteome</keyword>
<gene>
    <name evidence="1" type="ORF">ABE957_16160</name>
</gene>
<comment type="caution">
    <text evidence="1">The sequence shown here is derived from an EMBL/GenBank/DDBJ whole genome shotgun (WGS) entry which is preliminary data.</text>
</comment>
<sequence length="59" mass="6349">EFSKRLRKTQVETSTSATITACNVCPLPAADAYFTDFPGAVQGLSEEKCQSRVPAVTAR</sequence>
<evidence type="ECO:0000313" key="1">
    <source>
        <dbReference type="EMBL" id="MEQ6890207.1"/>
    </source>
</evidence>
<dbReference type="Proteomes" id="UP001472978">
    <property type="component" value="Unassembled WGS sequence"/>
</dbReference>
<feature type="non-terminal residue" evidence="1">
    <location>
        <position position="1"/>
    </location>
</feature>
<organism evidence="1 2">
    <name type="scientific">Halomonas pelophila</name>
    <dbReference type="NCBI Taxonomy" id="3151122"/>
    <lineage>
        <taxon>Bacteria</taxon>
        <taxon>Pseudomonadati</taxon>
        <taxon>Pseudomonadota</taxon>
        <taxon>Gammaproteobacteria</taxon>
        <taxon>Oceanospirillales</taxon>
        <taxon>Halomonadaceae</taxon>
        <taxon>Halomonas</taxon>
    </lineage>
</organism>
<name>A0ABV1N8Y8_9GAMM</name>
<reference evidence="1 2" key="1">
    <citation type="submission" date="2024-05" db="EMBL/GenBank/DDBJ databases">
        <title>Halomonas sp. CS7 16S ribosomal RNA gene Genome sequencing and assembly.</title>
        <authorList>
            <person name="Yook S."/>
        </authorList>
    </citation>
    <scope>NUCLEOTIDE SEQUENCE [LARGE SCALE GENOMIC DNA]</scope>
    <source>
        <strain evidence="1 2">CS7</strain>
    </source>
</reference>
<protein>
    <submittedName>
        <fullName evidence="1">Uncharacterized protein</fullName>
    </submittedName>
</protein>
<evidence type="ECO:0000313" key="2">
    <source>
        <dbReference type="Proteomes" id="UP001472978"/>
    </source>
</evidence>
<dbReference type="RefSeq" id="WP_349759698.1">
    <property type="nucleotide sequence ID" value="NZ_JBEGCI010000017.1"/>
</dbReference>
<proteinExistence type="predicted"/>
<accession>A0ABV1N8Y8</accession>